<evidence type="ECO:0000259" key="14">
    <source>
        <dbReference type="Pfam" id="PF08245"/>
    </source>
</evidence>
<dbReference type="Pfam" id="PF08245">
    <property type="entry name" value="Mur_ligase_M"/>
    <property type="match status" value="1"/>
</dbReference>
<evidence type="ECO:0000256" key="11">
    <source>
        <dbReference type="RuleBase" id="RU004136"/>
    </source>
</evidence>
<dbReference type="InterPro" id="IPR004101">
    <property type="entry name" value="Mur_ligase_C"/>
</dbReference>
<accession>A0ABX1QGF6</accession>
<keyword evidence="6 10" id="KW-0133">Cell shape</keyword>
<dbReference type="EMBL" id="WTVQ01000026">
    <property type="protein sequence ID" value="NMG76105.1"/>
    <property type="molecule type" value="Genomic_DNA"/>
</dbReference>
<keyword evidence="2 10" id="KW-0436">Ligase</keyword>
<keyword evidence="4 10" id="KW-0547">Nucleotide-binding</keyword>
<evidence type="ECO:0000256" key="9">
    <source>
        <dbReference type="ARBA" id="ARBA00023316"/>
    </source>
</evidence>
<keyword evidence="9 10" id="KW-0961">Cell wall biogenesis/degradation</keyword>
<reference evidence="15 16" key="1">
    <citation type="submission" date="2019-12" db="EMBL/GenBank/DDBJ databases">
        <title>Comparative genomics gives insights into the taxonomy of the Azoarcus-Aromatoleum group and reveals separate origins of nif in the plant-associated Azoarcus and non-plant-associated Aromatoleum sub-groups.</title>
        <authorList>
            <person name="Lafos M."/>
            <person name="Maluk M."/>
            <person name="Batista M."/>
            <person name="Junghare M."/>
            <person name="Carmona M."/>
            <person name="Faoro H."/>
            <person name="Cruz L.M."/>
            <person name="Battistoni F."/>
            <person name="De Souza E."/>
            <person name="Pedrosa F."/>
            <person name="Chen W.-M."/>
            <person name="Poole P.S."/>
            <person name="Dixon R.A."/>
            <person name="James E.K."/>
        </authorList>
    </citation>
    <scope>NUCLEOTIDE SEQUENCE [LARGE SCALE GENOMIC DNA]</scope>
    <source>
        <strain evidence="15 16">22Lin</strain>
    </source>
</reference>
<dbReference type="EC" id="6.3.2.10" evidence="10 11"/>
<sequence>MLTLQEIAQALGWHMTCVGEFTAVGTDSRHIRAGQLFVALRGDNFDGHEFVAQAAAAGAAAALVDVAWAGAHGDAALPLLVVQDTRLALGKLAAYWRSRFSIPLIGVTGSNGKTTVKEMCASIMRAQARRDGHGADVVLATVGNLNNDIGLPLTLLELRDTHRAAIIEMGMNHPGEIANLTDIARPTVAIVTNAQRAHLQGMGSLVEIAQEKGAIYAGLGDSGVAIINADDPHAGYWRELNAGRPALSFGVDQPADVSVRCSLHGLGSHLQLAAAAGALDFDLPVPGEHNARNAAGAAAACLAAGASLAAVAEGLSGFSGAAGRLQRRAGIGGAVIVDDTYNANPDSVRAAIDVLAATAEHTMLVLGDMGEVGATSAQLHDEIGGYAKSKGVDELFALGEMSAVAAHNFGDGGRHFDSVEALVAAISPRLDAGTVVLVKGSRFMRMERVANALAAVHNSAPSQESH</sequence>
<dbReference type="Pfam" id="PF02875">
    <property type="entry name" value="Mur_ligase_C"/>
    <property type="match status" value="1"/>
</dbReference>
<dbReference type="SUPFAM" id="SSF53244">
    <property type="entry name" value="MurD-like peptide ligases, peptide-binding domain"/>
    <property type="match status" value="1"/>
</dbReference>
<evidence type="ECO:0000256" key="2">
    <source>
        <dbReference type="ARBA" id="ARBA00022598"/>
    </source>
</evidence>
<protein>
    <recommendedName>
        <fullName evidence="10 11">UDP-N-acetylmuramoyl-tripeptide--D-alanyl-D-alanine ligase</fullName>
        <ecNumber evidence="10 11">6.3.2.10</ecNumber>
    </recommendedName>
    <alternativeName>
        <fullName evidence="10">D-alanyl-D-alanine-adding enzyme</fullName>
    </alternativeName>
</protein>
<keyword evidence="7 10" id="KW-0573">Peptidoglycan synthesis</keyword>
<keyword evidence="1 10" id="KW-0963">Cytoplasm</keyword>
<dbReference type="Gene3D" id="3.40.1390.10">
    <property type="entry name" value="MurE/MurF, N-terminal domain"/>
    <property type="match status" value="1"/>
</dbReference>
<dbReference type="PANTHER" id="PTHR43024">
    <property type="entry name" value="UDP-N-ACETYLMURAMOYL-TRIPEPTIDE--D-ALANYL-D-ALANINE LIGASE"/>
    <property type="match status" value="1"/>
</dbReference>
<gene>
    <name evidence="10 15" type="primary">murF</name>
    <name evidence="15" type="ORF">GPA25_15160</name>
</gene>
<dbReference type="SUPFAM" id="SSF63418">
    <property type="entry name" value="MurE/MurF N-terminal domain"/>
    <property type="match status" value="1"/>
</dbReference>
<evidence type="ECO:0000313" key="16">
    <source>
        <dbReference type="Proteomes" id="UP000648984"/>
    </source>
</evidence>
<evidence type="ECO:0000256" key="4">
    <source>
        <dbReference type="ARBA" id="ARBA00022741"/>
    </source>
</evidence>
<dbReference type="HAMAP" id="MF_02019">
    <property type="entry name" value="MurF"/>
    <property type="match status" value="1"/>
</dbReference>
<evidence type="ECO:0000256" key="1">
    <source>
        <dbReference type="ARBA" id="ARBA00022490"/>
    </source>
</evidence>
<dbReference type="InterPro" id="IPR035911">
    <property type="entry name" value="MurE/MurF_N"/>
</dbReference>
<name>A0ABX1QGF6_9RHOO</name>
<evidence type="ECO:0000313" key="15">
    <source>
        <dbReference type="EMBL" id="NMG76105.1"/>
    </source>
</evidence>
<comment type="caution">
    <text evidence="15">The sequence shown here is derived from an EMBL/GenBank/DDBJ whole genome shotgun (WGS) entry which is preliminary data.</text>
</comment>
<dbReference type="Gene3D" id="3.90.190.20">
    <property type="entry name" value="Mur ligase, C-terminal domain"/>
    <property type="match status" value="1"/>
</dbReference>
<dbReference type="InterPro" id="IPR036615">
    <property type="entry name" value="Mur_ligase_C_dom_sf"/>
</dbReference>
<comment type="subcellular location">
    <subcellularLocation>
        <location evidence="10 11">Cytoplasm</location>
    </subcellularLocation>
</comment>
<comment type="pathway">
    <text evidence="10 11">Cell wall biogenesis; peptidoglycan biosynthesis.</text>
</comment>
<dbReference type="InterPro" id="IPR036565">
    <property type="entry name" value="Mur-like_cat_sf"/>
</dbReference>
<dbReference type="InterPro" id="IPR013221">
    <property type="entry name" value="Mur_ligase_cen"/>
</dbReference>
<feature type="domain" description="Mur ligase N-terminal catalytic" evidence="12">
    <location>
        <begin position="21"/>
        <end position="95"/>
    </location>
</feature>
<evidence type="ECO:0000259" key="12">
    <source>
        <dbReference type="Pfam" id="PF01225"/>
    </source>
</evidence>
<dbReference type="PANTHER" id="PTHR43024:SF1">
    <property type="entry name" value="UDP-N-ACETYLMURAMOYL-TRIPEPTIDE--D-ALANYL-D-ALANINE LIGASE"/>
    <property type="match status" value="1"/>
</dbReference>
<feature type="domain" description="Mur ligase central" evidence="14">
    <location>
        <begin position="107"/>
        <end position="301"/>
    </location>
</feature>
<dbReference type="NCBIfam" id="TIGR01143">
    <property type="entry name" value="murF"/>
    <property type="match status" value="1"/>
</dbReference>
<dbReference type="InterPro" id="IPR051046">
    <property type="entry name" value="MurCDEF_CellWall_CoF430Synth"/>
</dbReference>
<comment type="similarity">
    <text evidence="10">Belongs to the MurCDEF family. MurF subfamily.</text>
</comment>
<evidence type="ECO:0000256" key="10">
    <source>
        <dbReference type="HAMAP-Rule" id="MF_02019"/>
    </source>
</evidence>
<dbReference type="Pfam" id="PF01225">
    <property type="entry name" value="Mur_ligase"/>
    <property type="match status" value="1"/>
</dbReference>
<evidence type="ECO:0000256" key="6">
    <source>
        <dbReference type="ARBA" id="ARBA00022960"/>
    </source>
</evidence>
<dbReference type="Proteomes" id="UP000648984">
    <property type="component" value="Unassembled WGS sequence"/>
</dbReference>
<evidence type="ECO:0000256" key="7">
    <source>
        <dbReference type="ARBA" id="ARBA00022984"/>
    </source>
</evidence>
<keyword evidence="5 10" id="KW-0067">ATP-binding</keyword>
<evidence type="ECO:0000256" key="5">
    <source>
        <dbReference type="ARBA" id="ARBA00022840"/>
    </source>
</evidence>
<keyword evidence="16" id="KW-1185">Reference proteome</keyword>
<dbReference type="Gene3D" id="3.40.1190.10">
    <property type="entry name" value="Mur-like, catalytic domain"/>
    <property type="match status" value="1"/>
</dbReference>
<keyword evidence="3 10" id="KW-0132">Cell division</keyword>
<evidence type="ECO:0000256" key="8">
    <source>
        <dbReference type="ARBA" id="ARBA00023306"/>
    </source>
</evidence>
<comment type="catalytic activity">
    <reaction evidence="10 11">
        <text>D-alanyl-D-alanine + UDP-N-acetyl-alpha-D-muramoyl-L-alanyl-gamma-D-glutamyl-meso-2,6-diaminopimelate + ATP = UDP-N-acetyl-alpha-D-muramoyl-L-alanyl-gamma-D-glutamyl-meso-2,6-diaminopimeloyl-D-alanyl-D-alanine + ADP + phosphate + H(+)</text>
        <dbReference type="Rhea" id="RHEA:28374"/>
        <dbReference type="ChEBI" id="CHEBI:15378"/>
        <dbReference type="ChEBI" id="CHEBI:30616"/>
        <dbReference type="ChEBI" id="CHEBI:43474"/>
        <dbReference type="ChEBI" id="CHEBI:57822"/>
        <dbReference type="ChEBI" id="CHEBI:61386"/>
        <dbReference type="ChEBI" id="CHEBI:83905"/>
        <dbReference type="ChEBI" id="CHEBI:456216"/>
        <dbReference type="EC" id="6.3.2.10"/>
    </reaction>
</comment>
<keyword evidence="8 10" id="KW-0131">Cell cycle</keyword>
<evidence type="ECO:0000256" key="3">
    <source>
        <dbReference type="ARBA" id="ARBA00022618"/>
    </source>
</evidence>
<dbReference type="InterPro" id="IPR000713">
    <property type="entry name" value="Mur_ligase_N"/>
</dbReference>
<comment type="function">
    <text evidence="10 11">Involved in cell wall formation. Catalyzes the final step in the synthesis of UDP-N-acetylmuramoyl-pentapeptide, the precursor of murein.</text>
</comment>
<evidence type="ECO:0000259" key="13">
    <source>
        <dbReference type="Pfam" id="PF02875"/>
    </source>
</evidence>
<dbReference type="RefSeq" id="WP_169261256.1">
    <property type="nucleotide sequence ID" value="NZ_WTVQ01000026.1"/>
</dbReference>
<proteinExistence type="inferred from homology"/>
<organism evidence="15 16">
    <name type="scientific">Aromatoleum diolicum</name>
    <dbReference type="NCBI Taxonomy" id="75796"/>
    <lineage>
        <taxon>Bacteria</taxon>
        <taxon>Pseudomonadati</taxon>
        <taxon>Pseudomonadota</taxon>
        <taxon>Betaproteobacteria</taxon>
        <taxon>Rhodocyclales</taxon>
        <taxon>Rhodocyclaceae</taxon>
        <taxon>Aromatoleum</taxon>
    </lineage>
</organism>
<dbReference type="SUPFAM" id="SSF53623">
    <property type="entry name" value="MurD-like peptide ligases, catalytic domain"/>
    <property type="match status" value="1"/>
</dbReference>
<feature type="binding site" evidence="10">
    <location>
        <begin position="109"/>
        <end position="115"/>
    </location>
    <ligand>
        <name>ATP</name>
        <dbReference type="ChEBI" id="CHEBI:30616"/>
    </ligand>
</feature>
<feature type="domain" description="Mur ligase C-terminal" evidence="13">
    <location>
        <begin position="323"/>
        <end position="442"/>
    </location>
</feature>
<dbReference type="GO" id="GO:0016874">
    <property type="term" value="F:ligase activity"/>
    <property type="evidence" value="ECO:0007669"/>
    <property type="project" value="UniProtKB-KW"/>
</dbReference>
<dbReference type="InterPro" id="IPR005863">
    <property type="entry name" value="UDP-N-AcMur_synth"/>
</dbReference>